<feature type="transmembrane region" description="Helical" evidence="1">
    <location>
        <begin position="256"/>
        <end position="277"/>
    </location>
</feature>
<keyword evidence="1" id="KW-0472">Membrane</keyword>
<sequence length="316" mass="34155">MGVSSRCDGNLDSVQSISYLYFSSAACWSMMNRWLCNWVMMKPRLNCPSTLICRKSCTFTVSESVSSASACYTWYIGRCDLLDSVRGCASSTVGATSSRGCDSGAGCRDLSFSSSRCAGLSTPLNANVSRKCCKSYAVLFALVSGCGLALLPTSCDSLCVFRNAVPSSTRFSCKFCATSPAGFPSNIRSSVFQIFSISTSFFIRIFALFSLPSFLLISTSFSTLISTSSFIPSFLLVSTSFSILISSFFIHISTSFFTLISTLFSLPSFLLISTSFSTLISTSSFIPSFLLVSTSFSILISSFFIHISTSFFTLIS</sequence>
<dbReference type="PROSITE" id="PS51257">
    <property type="entry name" value="PROKAR_LIPOPROTEIN"/>
    <property type="match status" value="1"/>
</dbReference>
<keyword evidence="1" id="KW-1133">Transmembrane helix</keyword>
<dbReference type="AlphaFoldDB" id="A0A146KXT5"/>
<feature type="transmembrane region" description="Helical" evidence="1">
    <location>
        <begin position="289"/>
        <end position="315"/>
    </location>
</feature>
<proteinExistence type="predicted"/>
<name>A0A146KXT5_LYGHE</name>
<evidence type="ECO:0000313" key="2">
    <source>
        <dbReference type="EMBL" id="JAP99851.1"/>
    </source>
</evidence>
<feature type="transmembrane region" description="Helical" evidence="1">
    <location>
        <begin position="194"/>
        <end position="217"/>
    </location>
</feature>
<evidence type="ECO:0000256" key="1">
    <source>
        <dbReference type="SAM" id="Phobius"/>
    </source>
</evidence>
<organism evidence="2">
    <name type="scientific">Lygus hesperus</name>
    <name type="common">Western plant bug</name>
    <dbReference type="NCBI Taxonomy" id="30085"/>
    <lineage>
        <taxon>Eukaryota</taxon>
        <taxon>Metazoa</taxon>
        <taxon>Ecdysozoa</taxon>
        <taxon>Arthropoda</taxon>
        <taxon>Hexapoda</taxon>
        <taxon>Insecta</taxon>
        <taxon>Pterygota</taxon>
        <taxon>Neoptera</taxon>
        <taxon>Paraneoptera</taxon>
        <taxon>Hemiptera</taxon>
        <taxon>Heteroptera</taxon>
        <taxon>Panheteroptera</taxon>
        <taxon>Cimicomorpha</taxon>
        <taxon>Miridae</taxon>
        <taxon>Mirini</taxon>
        <taxon>Lygus</taxon>
    </lineage>
</organism>
<protein>
    <submittedName>
        <fullName evidence="2">Uncharacterized protein</fullName>
    </submittedName>
</protein>
<dbReference type="EMBL" id="GDHC01018777">
    <property type="protein sequence ID" value="JAP99851.1"/>
    <property type="molecule type" value="Transcribed_RNA"/>
</dbReference>
<feature type="transmembrane region" description="Helical" evidence="1">
    <location>
        <begin position="229"/>
        <end position="250"/>
    </location>
</feature>
<accession>A0A146KXT5</accession>
<feature type="transmembrane region" description="Helical" evidence="1">
    <location>
        <begin position="136"/>
        <end position="153"/>
    </location>
</feature>
<reference evidence="2" key="1">
    <citation type="journal article" date="2016" name="Gigascience">
        <title>De novo construction of an expanded transcriptome assembly for the western tarnished plant bug, Lygus hesperus.</title>
        <authorList>
            <person name="Tassone E.E."/>
            <person name="Geib S.M."/>
            <person name="Hall B."/>
            <person name="Fabrick J.A."/>
            <person name="Brent C.S."/>
            <person name="Hull J.J."/>
        </authorList>
    </citation>
    <scope>NUCLEOTIDE SEQUENCE</scope>
</reference>
<keyword evidence="1" id="KW-0812">Transmembrane</keyword>
<gene>
    <name evidence="2" type="ORF">g.22232</name>
</gene>
<feature type="non-terminal residue" evidence="2">
    <location>
        <position position="316"/>
    </location>
</feature>